<dbReference type="InterPro" id="IPR052358">
    <property type="entry name" value="Aro_Compnd_Degr_Hydrolases"/>
</dbReference>
<dbReference type="OrthoDB" id="2135488at2759"/>
<evidence type="ECO:0000313" key="2">
    <source>
        <dbReference type="EMBL" id="RJE25358.1"/>
    </source>
</evidence>
<dbReference type="PANTHER" id="PTHR35563:SF2">
    <property type="entry name" value="BARREL METAL-DEPENDENT HYDROLASE, PUTATIVE (AFU_ORTHOLOGUE AFUA_1G16240)-RELATED"/>
    <property type="match status" value="1"/>
</dbReference>
<dbReference type="InterPro" id="IPR032466">
    <property type="entry name" value="Metal_Hydrolase"/>
</dbReference>
<keyword evidence="2" id="KW-0378">Hydrolase</keyword>
<dbReference type="GO" id="GO:0016787">
    <property type="term" value="F:hydrolase activity"/>
    <property type="evidence" value="ECO:0007669"/>
    <property type="project" value="UniProtKB-KW"/>
</dbReference>
<dbReference type="EMBL" id="MVGC01000050">
    <property type="protein sequence ID" value="RJE25358.1"/>
    <property type="molecule type" value="Genomic_DNA"/>
</dbReference>
<accession>A0A3A2ZQD1</accession>
<sequence>MKDVSGIFQFMLDLSPSRKGQRQLSAGSNLLQRFLINKIPSGSWDSHMHVVSAGSWEPIPLTNTVYHADYMETYTDMGCNFQIDPVKYPLAKGALYNPKSHLLPEAIQIEASVGIRNIVLVQPSIYETDNSCLLEALQALGPRYGRAVVAFDYETIDPSTLETWHQWGVRGVRVNTQSIRKHMSDDELATTLRRYADVIRPYNWVLQLYVPLATATVLEKIVPELGVIVCLDHFGSPDLSEHSYNGDPYNLPGFRSLVNLLLQGNTYVKLSAPYRISRDKEWKDLEPVAKELLKVAGMHRTIFASDWPHTRFEGLDIKPYMETLLEWCGHDEVLIERVFKGNAETLWGIEP</sequence>
<keyword evidence="3" id="KW-1185">Reference proteome</keyword>
<dbReference type="SUPFAM" id="SSF51556">
    <property type="entry name" value="Metallo-dependent hydrolases"/>
    <property type="match status" value="1"/>
</dbReference>
<comment type="caution">
    <text evidence="2">The sequence shown here is derived from an EMBL/GenBank/DDBJ whole genome shotgun (WGS) entry which is preliminary data.</text>
</comment>
<dbReference type="Gene3D" id="3.20.20.140">
    <property type="entry name" value="Metal-dependent hydrolases"/>
    <property type="match status" value="1"/>
</dbReference>
<dbReference type="Proteomes" id="UP000266188">
    <property type="component" value="Unassembled WGS sequence"/>
</dbReference>
<protein>
    <submittedName>
        <fullName evidence="2">TIM barrel metal-dependent hydrolase</fullName>
    </submittedName>
</protein>
<dbReference type="InterPro" id="IPR006680">
    <property type="entry name" value="Amidohydro-rel"/>
</dbReference>
<name>A0A3A2ZQD1_9EURO</name>
<proteinExistence type="predicted"/>
<organism evidence="2 3">
    <name type="scientific">Aspergillus sclerotialis</name>
    <dbReference type="NCBI Taxonomy" id="2070753"/>
    <lineage>
        <taxon>Eukaryota</taxon>
        <taxon>Fungi</taxon>
        <taxon>Dikarya</taxon>
        <taxon>Ascomycota</taxon>
        <taxon>Pezizomycotina</taxon>
        <taxon>Eurotiomycetes</taxon>
        <taxon>Eurotiomycetidae</taxon>
        <taxon>Eurotiales</taxon>
        <taxon>Aspergillaceae</taxon>
        <taxon>Aspergillus</taxon>
        <taxon>Aspergillus subgen. Polypaecilum</taxon>
    </lineage>
</organism>
<evidence type="ECO:0000313" key="3">
    <source>
        <dbReference type="Proteomes" id="UP000266188"/>
    </source>
</evidence>
<evidence type="ECO:0000259" key="1">
    <source>
        <dbReference type="Pfam" id="PF04909"/>
    </source>
</evidence>
<dbReference type="Pfam" id="PF04909">
    <property type="entry name" value="Amidohydro_2"/>
    <property type="match status" value="1"/>
</dbReference>
<reference evidence="3" key="1">
    <citation type="submission" date="2017-02" db="EMBL/GenBank/DDBJ databases">
        <authorList>
            <person name="Tafer H."/>
            <person name="Lopandic K."/>
        </authorList>
    </citation>
    <scope>NUCLEOTIDE SEQUENCE [LARGE SCALE GENOMIC DNA]</scope>
    <source>
        <strain evidence="3">CBS 366.77</strain>
    </source>
</reference>
<gene>
    <name evidence="2" type="ORF">PHISCL_02321</name>
</gene>
<feature type="domain" description="Amidohydrolase-related" evidence="1">
    <location>
        <begin position="45"/>
        <end position="349"/>
    </location>
</feature>
<dbReference type="AlphaFoldDB" id="A0A3A2ZQD1"/>
<dbReference type="PANTHER" id="PTHR35563">
    <property type="entry name" value="BARREL METAL-DEPENDENT HYDROLASE, PUTATIVE (AFU_ORTHOLOGUE AFUA_1G16240)-RELATED"/>
    <property type="match status" value="1"/>
</dbReference>